<gene>
    <name evidence="5" type="ORF">RF11_08133</name>
</gene>
<accession>A0A0C2N2T9</accession>
<dbReference type="OMA" id="CVEFLDY"/>
<dbReference type="SMART" id="SM00185">
    <property type="entry name" value="ARM"/>
    <property type="match status" value="3"/>
</dbReference>
<evidence type="ECO:0000256" key="3">
    <source>
        <dbReference type="ARBA" id="ARBA00022927"/>
    </source>
</evidence>
<keyword evidence="3" id="KW-0653">Protein transport</keyword>
<dbReference type="SUPFAM" id="SSF48371">
    <property type="entry name" value="ARM repeat"/>
    <property type="match status" value="1"/>
</dbReference>
<dbReference type="AlphaFoldDB" id="A0A0C2N2T9"/>
<keyword evidence="2" id="KW-0813">Transport</keyword>
<comment type="caution">
    <text evidence="5">The sequence shown here is derived from an EMBL/GenBank/DDBJ whole genome shotgun (WGS) entry which is preliminary data.</text>
</comment>
<evidence type="ECO:0000256" key="2">
    <source>
        <dbReference type="ARBA" id="ARBA00022448"/>
    </source>
</evidence>
<dbReference type="OrthoDB" id="29145at2759"/>
<dbReference type="Proteomes" id="UP000031668">
    <property type="component" value="Unassembled WGS sequence"/>
</dbReference>
<dbReference type="InterPro" id="IPR000225">
    <property type="entry name" value="Armadillo"/>
</dbReference>
<evidence type="ECO:0000256" key="4">
    <source>
        <dbReference type="SAM" id="MobiDB-lite"/>
    </source>
</evidence>
<dbReference type="EMBL" id="JWZT01002905">
    <property type="protein sequence ID" value="KII68182.1"/>
    <property type="molecule type" value="Genomic_DNA"/>
</dbReference>
<proteinExistence type="inferred from homology"/>
<reference evidence="5 6" key="1">
    <citation type="journal article" date="2014" name="Genome Biol. Evol.">
        <title>The genome of the myxosporean Thelohanellus kitauei shows adaptations to nutrient acquisition within its fish host.</title>
        <authorList>
            <person name="Yang Y."/>
            <person name="Xiong J."/>
            <person name="Zhou Z."/>
            <person name="Huo F."/>
            <person name="Miao W."/>
            <person name="Ran C."/>
            <person name="Liu Y."/>
            <person name="Zhang J."/>
            <person name="Feng J."/>
            <person name="Wang M."/>
            <person name="Wang M."/>
            <person name="Wang L."/>
            <person name="Yao B."/>
        </authorList>
    </citation>
    <scope>NUCLEOTIDE SEQUENCE [LARGE SCALE GENOMIC DNA]</scope>
    <source>
        <strain evidence="5">Wuqing</strain>
    </source>
</reference>
<feature type="region of interest" description="Disordered" evidence="4">
    <location>
        <begin position="1"/>
        <end position="36"/>
    </location>
</feature>
<evidence type="ECO:0000313" key="6">
    <source>
        <dbReference type="Proteomes" id="UP000031668"/>
    </source>
</evidence>
<organism evidence="5 6">
    <name type="scientific">Thelohanellus kitauei</name>
    <name type="common">Myxosporean</name>
    <dbReference type="NCBI Taxonomy" id="669202"/>
    <lineage>
        <taxon>Eukaryota</taxon>
        <taxon>Metazoa</taxon>
        <taxon>Cnidaria</taxon>
        <taxon>Myxozoa</taxon>
        <taxon>Myxosporea</taxon>
        <taxon>Bivalvulida</taxon>
        <taxon>Platysporina</taxon>
        <taxon>Myxobolidae</taxon>
        <taxon>Thelohanellus</taxon>
    </lineage>
</organism>
<protein>
    <submittedName>
        <fullName evidence="5">Importin subunit alpha-3</fullName>
    </submittedName>
</protein>
<evidence type="ECO:0000256" key="1">
    <source>
        <dbReference type="ARBA" id="ARBA00010394"/>
    </source>
</evidence>
<sequence length="497" mass="56880">MENDDLNLDPTKFSADEGKDSVWVPSDPPSQKLISSENKPEKILRRRNNNNRPLIDKFSRYIITSIEEVEKLVEECASSNRDVAYHAVLNLRLHLCSKYELYLDKLFQTDVKYNAAWALAYFASGDSHHTLFLIKESVITALCSLLRDLNPSLVEQSIWALSNIIADGPIAREFVLSLNLLSALNQPLYLHYKSIPLIKHISWMLINICTRKQIDVPIEYVPQIIPILDVLLTNTDEIILDDVLTSIVYLADSSSKHVSLLIESGIVDKVYKFLGVSQRFTINALRVIGCIAASIEEHTQYLLDHGILFHLQPLLNSKNKKVKKQLYWVLSNFAAGTRSQMLALFSLNIFPQIIKDLEEGIYAVRREACLVICNIIHEGTYQEVQQFIESDVLYFMRIFLETQDNHMIVAILKVVVILLRLYSANNSHKYMCNKIEESGVLHCINKLQAGSAEYIRFWTAHILEKHFSKDMEKDVKNENISHDDQSGLSSAAYKYVF</sequence>
<evidence type="ECO:0000313" key="5">
    <source>
        <dbReference type="EMBL" id="KII68182.1"/>
    </source>
</evidence>
<keyword evidence="6" id="KW-1185">Reference proteome</keyword>
<dbReference type="Pfam" id="PF00514">
    <property type="entry name" value="Arm"/>
    <property type="match status" value="1"/>
</dbReference>
<dbReference type="PANTHER" id="PTHR23316">
    <property type="entry name" value="IMPORTIN ALPHA"/>
    <property type="match status" value="1"/>
</dbReference>
<dbReference type="InterPro" id="IPR016024">
    <property type="entry name" value="ARM-type_fold"/>
</dbReference>
<name>A0A0C2N2T9_THEKT</name>
<dbReference type="InterPro" id="IPR011989">
    <property type="entry name" value="ARM-like"/>
</dbReference>
<dbReference type="Gene3D" id="1.25.10.10">
    <property type="entry name" value="Leucine-rich Repeat Variant"/>
    <property type="match status" value="1"/>
</dbReference>
<dbReference type="GO" id="GO:0015031">
    <property type="term" value="P:protein transport"/>
    <property type="evidence" value="ECO:0007669"/>
    <property type="project" value="UniProtKB-KW"/>
</dbReference>
<comment type="similarity">
    <text evidence="1">Belongs to the importin alpha family.</text>
</comment>